<dbReference type="RefSeq" id="XP_062741973.1">
    <property type="nucleotide sequence ID" value="XM_062890840.1"/>
</dbReference>
<comment type="caution">
    <text evidence="2">The sequence shown here is derived from an EMBL/GenBank/DDBJ whole genome shotgun (WGS) entry which is preliminary data.</text>
</comment>
<proteinExistence type="predicted"/>
<keyword evidence="3" id="KW-1185">Reference proteome</keyword>
<accession>A0ABR0GBB8</accession>
<feature type="region of interest" description="Disordered" evidence="1">
    <location>
        <begin position="115"/>
        <end position="135"/>
    </location>
</feature>
<protein>
    <submittedName>
        <fullName evidence="2">Uncharacterized protein</fullName>
    </submittedName>
</protein>
<reference evidence="2 3" key="1">
    <citation type="journal article" date="2023" name="bioRxiv">
        <title>High-quality genome assemblies of four members of thePodospora anserinaspecies complex.</title>
        <authorList>
            <person name="Ament-Velasquez S.L."/>
            <person name="Vogan A.A."/>
            <person name="Wallerman O."/>
            <person name="Hartmann F."/>
            <person name="Gautier V."/>
            <person name="Silar P."/>
            <person name="Giraud T."/>
            <person name="Johannesson H."/>
        </authorList>
    </citation>
    <scope>NUCLEOTIDE SEQUENCE [LARGE SCALE GENOMIC DNA]</scope>
    <source>
        <strain evidence="2 3">CBS 415.72m</strain>
    </source>
</reference>
<evidence type="ECO:0000313" key="2">
    <source>
        <dbReference type="EMBL" id="KAK4652998.1"/>
    </source>
</evidence>
<feature type="compositionally biased region" description="Basic and acidic residues" evidence="1">
    <location>
        <begin position="122"/>
        <end position="135"/>
    </location>
</feature>
<gene>
    <name evidence="2" type="ORF">QC762_504167</name>
</gene>
<evidence type="ECO:0000313" key="3">
    <source>
        <dbReference type="Proteomes" id="UP001323405"/>
    </source>
</evidence>
<dbReference type="GeneID" id="87910747"/>
<evidence type="ECO:0000256" key="1">
    <source>
        <dbReference type="SAM" id="MobiDB-lite"/>
    </source>
</evidence>
<organism evidence="2 3">
    <name type="scientific">Podospora pseudocomata</name>
    <dbReference type="NCBI Taxonomy" id="2093779"/>
    <lineage>
        <taxon>Eukaryota</taxon>
        <taxon>Fungi</taxon>
        <taxon>Dikarya</taxon>
        <taxon>Ascomycota</taxon>
        <taxon>Pezizomycotina</taxon>
        <taxon>Sordariomycetes</taxon>
        <taxon>Sordariomycetidae</taxon>
        <taxon>Sordariales</taxon>
        <taxon>Podosporaceae</taxon>
        <taxon>Podospora</taxon>
    </lineage>
</organism>
<sequence length="135" mass="15162">MAVSRPVISSSLTQEAGGDLTRAVWTLADDAFGLKLKMRMYIPKCHIKEFYEDDERPHMVRDHDWVKPVAIVGADDGRLLTERDEEISYMIFGALTKGWNDVLVKAHVAVTGGNVQASEPEPAARDLREDDNYDD</sequence>
<name>A0ABR0GBB8_9PEZI</name>
<dbReference type="EMBL" id="JAFFHA010000007">
    <property type="protein sequence ID" value="KAK4652998.1"/>
    <property type="molecule type" value="Genomic_DNA"/>
</dbReference>
<dbReference type="Proteomes" id="UP001323405">
    <property type="component" value="Unassembled WGS sequence"/>
</dbReference>